<evidence type="ECO:0000313" key="2">
    <source>
        <dbReference type="Proteomes" id="UP000663834"/>
    </source>
</evidence>
<dbReference type="Proteomes" id="UP000663834">
    <property type="component" value="Unassembled WGS sequence"/>
</dbReference>
<evidence type="ECO:0000313" key="1">
    <source>
        <dbReference type="EMBL" id="CAF1562069.1"/>
    </source>
</evidence>
<comment type="caution">
    <text evidence="1">The sequence shown here is derived from an EMBL/GenBank/DDBJ whole genome shotgun (WGS) entry which is preliminary data.</text>
</comment>
<name>A0A815XVJ3_9BILA</name>
<dbReference type="OrthoDB" id="10031080at2759"/>
<feature type="non-terminal residue" evidence="1">
    <location>
        <position position="1"/>
    </location>
</feature>
<dbReference type="AlphaFoldDB" id="A0A815XVJ3"/>
<protein>
    <submittedName>
        <fullName evidence="1">Uncharacterized protein</fullName>
    </submittedName>
</protein>
<sequence>ISSEVAQNDVAINELRANMAMTALKNNAISIAASLPPTQDSLFYHCLRTSRQVQIWIQAPDNYIKYPKLEDSGYQIVNDHVQVQWTSKLPFPNDQQLACCGKHKCQKLNKTVNSNSQIVMKTTTNQTDFSTHHNSKFILSQYDDELSSEEEKSDQSSASNINCLSDAMEEVNDMVKIFLVYN</sequence>
<organism evidence="1 2">
    <name type="scientific">Rotaria magnacalcarata</name>
    <dbReference type="NCBI Taxonomy" id="392030"/>
    <lineage>
        <taxon>Eukaryota</taxon>
        <taxon>Metazoa</taxon>
        <taxon>Spiralia</taxon>
        <taxon>Gnathifera</taxon>
        <taxon>Rotifera</taxon>
        <taxon>Eurotatoria</taxon>
        <taxon>Bdelloidea</taxon>
        <taxon>Philodinida</taxon>
        <taxon>Philodinidae</taxon>
        <taxon>Rotaria</taxon>
    </lineage>
</organism>
<accession>A0A815XVJ3</accession>
<proteinExistence type="predicted"/>
<reference evidence="1" key="1">
    <citation type="submission" date="2021-02" db="EMBL/GenBank/DDBJ databases">
        <authorList>
            <person name="Nowell W R."/>
        </authorList>
    </citation>
    <scope>NUCLEOTIDE SEQUENCE</scope>
</reference>
<gene>
    <name evidence="1" type="ORF">KQP761_LOCUS18450</name>
</gene>
<dbReference type="EMBL" id="CAJNOW010009369">
    <property type="protein sequence ID" value="CAF1562069.1"/>
    <property type="molecule type" value="Genomic_DNA"/>
</dbReference>